<organism evidence="2 3">
    <name type="scientific">Ascobolus immersus RN42</name>
    <dbReference type="NCBI Taxonomy" id="1160509"/>
    <lineage>
        <taxon>Eukaryota</taxon>
        <taxon>Fungi</taxon>
        <taxon>Dikarya</taxon>
        <taxon>Ascomycota</taxon>
        <taxon>Pezizomycotina</taxon>
        <taxon>Pezizomycetes</taxon>
        <taxon>Pezizales</taxon>
        <taxon>Ascobolaceae</taxon>
        <taxon>Ascobolus</taxon>
    </lineage>
</organism>
<gene>
    <name evidence="2" type="ORF">BJ508DRAFT_339540</name>
</gene>
<feature type="region of interest" description="Disordered" evidence="1">
    <location>
        <begin position="166"/>
        <end position="186"/>
    </location>
</feature>
<feature type="region of interest" description="Disordered" evidence="1">
    <location>
        <begin position="710"/>
        <end position="733"/>
    </location>
</feature>
<dbReference type="AlphaFoldDB" id="A0A3N4HR73"/>
<evidence type="ECO:0000313" key="2">
    <source>
        <dbReference type="EMBL" id="RPA74988.1"/>
    </source>
</evidence>
<reference evidence="2 3" key="1">
    <citation type="journal article" date="2018" name="Nat. Ecol. Evol.">
        <title>Pezizomycetes genomes reveal the molecular basis of ectomycorrhizal truffle lifestyle.</title>
        <authorList>
            <person name="Murat C."/>
            <person name="Payen T."/>
            <person name="Noel B."/>
            <person name="Kuo A."/>
            <person name="Morin E."/>
            <person name="Chen J."/>
            <person name="Kohler A."/>
            <person name="Krizsan K."/>
            <person name="Balestrini R."/>
            <person name="Da Silva C."/>
            <person name="Montanini B."/>
            <person name="Hainaut M."/>
            <person name="Levati E."/>
            <person name="Barry K.W."/>
            <person name="Belfiori B."/>
            <person name="Cichocki N."/>
            <person name="Clum A."/>
            <person name="Dockter R.B."/>
            <person name="Fauchery L."/>
            <person name="Guy J."/>
            <person name="Iotti M."/>
            <person name="Le Tacon F."/>
            <person name="Lindquist E.A."/>
            <person name="Lipzen A."/>
            <person name="Malagnac F."/>
            <person name="Mello A."/>
            <person name="Molinier V."/>
            <person name="Miyauchi S."/>
            <person name="Poulain J."/>
            <person name="Riccioni C."/>
            <person name="Rubini A."/>
            <person name="Sitrit Y."/>
            <person name="Splivallo R."/>
            <person name="Traeger S."/>
            <person name="Wang M."/>
            <person name="Zifcakova L."/>
            <person name="Wipf D."/>
            <person name="Zambonelli A."/>
            <person name="Paolocci F."/>
            <person name="Nowrousian M."/>
            <person name="Ottonello S."/>
            <person name="Baldrian P."/>
            <person name="Spatafora J.W."/>
            <person name="Henrissat B."/>
            <person name="Nagy L.G."/>
            <person name="Aury J.M."/>
            <person name="Wincker P."/>
            <person name="Grigoriev I.V."/>
            <person name="Bonfante P."/>
            <person name="Martin F.M."/>
        </authorList>
    </citation>
    <scope>NUCLEOTIDE SEQUENCE [LARGE SCALE GENOMIC DNA]</scope>
    <source>
        <strain evidence="2 3">RN42</strain>
    </source>
</reference>
<evidence type="ECO:0000256" key="1">
    <source>
        <dbReference type="SAM" id="MobiDB-lite"/>
    </source>
</evidence>
<keyword evidence="3" id="KW-1185">Reference proteome</keyword>
<feature type="region of interest" description="Disordered" evidence="1">
    <location>
        <begin position="343"/>
        <end position="363"/>
    </location>
</feature>
<protein>
    <submittedName>
        <fullName evidence="2">Uncharacterized protein</fullName>
    </submittedName>
</protein>
<feature type="region of interest" description="Disordered" evidence="1">
    <location>
        <begin position="565"/>
        <end position="585"/>
    </location>
</feature>
<feature type="compositionally biased region" description="Basic and acidic residues" evidence="1">
    <location>
        <begin position="166"/>
        <end position="185"/>
    </location>
</feature>
<name>A0A3N4HR73_ASCIM</name>
<sequence length="809" mass="89697">MATADRPRARYVDVEGDKRELFSFYHKERPYGPALHLEAVGVTDTEYSKLARTLSKLIRKPEDVYKKMEVNPFLYKRPGQFQRGKLPSLVPRQEAFFQYLELVGVKKWLVVLARCHLLWLKAHAIDDVKGHGGSSSDRKIGRRVEAVETYRIRKMKKYCGVESFERSSEHHHEESKEGPGRKEASACESAKTANELLLNEALVFFTLSRLVESAINMGLRTDRETCHIQGGSKWLPANETPLLCKTMKDLDSLYFLQNAVDPLLQAAAAPGENMAGKKSNETSLVSKIDAIDSKYGKTRERKQVLRKEILTERPCAEAFELAAKSLGLHRYAFDEAFLPVVGPQKSKRDSPAPQLDQSEKPDWMANFSVDTGGTSSTSAMLLPAEDAYADFINNSLLFFVTLSRTFRSTFLRTDPYDRYSSLNGRRSPCYFDFCVIKFYSTVPNRNIEQLSKDISSGTIPVWGPELRTKNYFALNFAVTRIQESKQKEEALRPHYNYALSPNSTSPLQPADFLEHPASKVLVVDPVIPKTDGVWEDVDIGNDSEGSDETSSRVFTAFRKTGGGKQVRFDGDNGFGGQHNTTGGRNDHLVGREGGDSEAAGASSVVVPGFRGVATDSFGHTSSGNDHVRRAAYPSQDTPDYDEEECDNESRFSGETTVTKLERDQNGGIAWPEAGNSVTDSKQSGAGTFLISTRFVSFIFKQSRLSCCGARNSSRRNETPGLGPAVSPAESHGSTVFESYPQWSGLREAVREKELEHENIKALASGTGSALSAAALERLNEAAEPRRKQEIIDVWRSGAQVEGGLNIQGI</sequence>
<proteinExistence type="predicted"/>
<dbReference type="EMBL" id="ML119775">
    <property type="protein sequence ID" value="RPA74988.1"/>
    <property type="molecule type" value="Genomic_DNA"/>
</dbReference>
<feature type="region of interest" description="Disordered" evidence="1">
    <location>
        <begin position="620"/>
        <end position="652"/>
    </location>
</feature>
<evidence type="ECO:0000313" key="3">
    <source>
        <dbReference type="Proteomes" id="UP000275078"/>
    </source>
</evidence>
<dbReference type="Proteomes" id="UP000275078">
    <property type="component" value="Unassembled WGS sequence"/>
</dbReference>
<accession>A0A3N4HR73</accession>